<dbReference type="AlphaFoldDB" id="A0A0G3HI19"/>
<evidence type="ECO:0000256" key="1">
    <source>
        <dbReference type="ARBA" id="ARBA00023015"/>
    </source>
</evidence>
<dbReference type="PRINTS" id="PR00778">
    <property type="entry name" value="HTHARSR"/>
</dbReference>
<proteinExistence type="predicted"/>
<dbReference type="KEGG" id="cut:CUTER_07915"/>
<dbReference type="CDD" id="cd00090">
    <property type="entry name" value="HTH_ARSR"/>
    <property type="match status" value="1"/>
</dbReference>
<keyword evidence="1" id="KW-0805">Transcription regulation</keyword>
<name>A0A0G3HI19_9CORY</name>
<dbReference type="PROSITE" id="PS50987">
    <property type="entry name" value="HTH_ARSR_2"/>
    <property type="match status" value="1"/>
</dbReference>
<dbReference type="PANTHER" id="PTHR43132">
    <property type="entry name" value="ARSENICAL RESISTANCE OPERON REPRESSOR ARSR-RELATED"/>
    <property type="match status" value="1"/>
</dbReference>
<dbReference type="Pfam" id="PF01022">
    <property type="entry name" value="HTH_5"/>
    <property type="match status" value="1"/>
</dbReference>
<dbReference type="Proteomes" id="UP000035548">
    <property type="component" value="Chromosome"/>
</dbReference>
<keyword evidence="3" id="KW-0804">Transcription</keyword>
<dbReference type="RefSeq" id="WP_047259953.1">
    <property type="nucleotide sequence ID" value="NZ_CP011546.1"/>
</dbReference>
<organism evidence="5 6">
    <name type="scientific">Corynebacterium uterequi</name>
    <dbReference type="NCBI Taxonomy" id="1072256"/>
    <lineage>
        <taxon>Bacteria</taxon>
        <taxon>Bacillati</taxon>
        <taxon>Actinomycetota</taxon>
        <taxon>Actinomycetes</taxon>
        <taxon>Mycobacteriales</taxon>
        <taxon>Corynebacteriaceae</taxon>
        <taxon>Corynebacterium</taxon>
    </lineage>
</organism>
<dbReference type="NCBIfam" id="NF033788">
    <property type="entry name" value="HTH_metalloreg"/>
    <property type="match status" value="1"/>
</dbReference>
<evidence type="ECO:0000256" key="3">
    <source>
        <dbReference type="ARBA" id="ARBA00023163"/>
    </source>
</evidence>
<dbReference type="GO" id="GO:0003700">
    <property type="term" value="F:DNA-binding transcription factor activity"/>
    <property type="evidence" value="ECO:0007669"/>
    <property type="project" value="InterPro"/>
</dbReference>
<evidence type="ECO:0000313" key="6">
    <source>
        <dbReference type="Proteomes" id="UP000035548"/>
    </source>
</evidence>
<dbReference type="SMART" id="SM00418">
    <property type="entry name" value="HTH_ARSR"/>
    <property type="match status" value="1"/>
</dbReference>
<evidence type="ECO:0000256" key="2">
    <source>
        <dbReference type="ARBA" id="ARBA00023125"/>
    </source>
</evidence>
<protein>
    <submittedName>
        <fullName evidence="5">Putative transcriptional regulator</fullName>
    </submittedName>
</protein>
<dbReference type="InterPro" id="IPR011991">
    <property type="entry name" value="ArsR-like_HTH"/>
</dbReference>
<dbReference type="InterPro" id="IPR001845">
    <property type="entry name" value="HTH_ArsR_DNA-bd_dom"/>
</dbReference>
<dbReference type="Gene3D" id="1.10.10.10">
    <property type="entry name" value="Winged helix-like DNA-binding domain superfamily/Winged helix DNA-binding domain"/>
    <property type="match status" value="1"/>
</dbReference>
<dbReference type="InterPro" id="IPR036388">
    <property type="entry name" value="WH-like_DNA-bd_sf"/>
</dbReference>
<dbReference type="SUPFAM" id="SSF46785">
    <property type="entry name" value="Winged helix' DNA-binding domain"/>
    <property type="match status" value="1"/>
</dbReference>
<dbReference type="OrthoDB" id="3400172at2"/>
<keyword evidence="6" id="KW-1185">Reference proteome</keyword>
<gene>
    <name evidence="5" type="ORF">CUTER_07915</name>
</gene>
<evidence type="ECO:0000259" key="4">
    <source>
        <dbReference type="PROSITE" id="PS50987"/>
    </source>
</evidence>
<feature type="domain" description="HTH arsR-type" evidence="4">
    <location>
        <begin position="6"/>
        <end position="100"/>
    </location>
</feature>
<dbReference type="EMBL" id="CP011546">
    <property type="protein sequence ID" value="AKK11568.1"/>
    <property type="molecule type" value="Genomic_DNA"/>
</dbReference>
<sequence length="105" mass="11788">MVFEEAAHEKVRRASRIISALDSPQRLHIVERLAERDHVVHELVEQLGKSQPLVSQHLRVLKKAGIVEPTRRGREVIYRLVAPEVVTIIDLAAVLGTPDSERGSN</sequence>
<dbReference type="GO" id="GO:0003677">
    <property type="term" value="F:DNA binding"/>
    <property type="evidence" value="ECO:0007669"/>
    <property type="project" value="UniProtKB-KW"/>
</dbReference>
<accession>A0A0G3HI19</accession>
<keyword evidence="2" id="KW-0238">DNA-binding</keyword>
<dbReference type="STRING" id="1072256.CUTER_07915"/>
<dbReference type="InterPro" id="IPR036390">
    <property type="entry name" value="WH_DNA-bd_sf"/>
</dbReference>
<dbReference type="InterPro" id="IPR051011">
    <property type="entry name" value="Metal_resp_trans_reg"/>
</dbReference>
<dbReference type="PANTHER" id="PTHR43132:SF2">
    <property type="entry name" value="ARSENICAL RESISTANCE OPERON REPRESSOR ARSR-RELATED"/>
    <property type="match status" value="1"/>
</dbReference>
<reference evidence="5 6" key="1">
    <citation type="journal article" date="2015" name="Genome Announc.">
        <title>Virulence Factor Genes Detected in the Complete Genome Sequence of Corynebacterium uterequi DSM 45634, Isolated from the Uterus of a Maiden Mare.</title>
        <authorList>
            <person name="Ruckert C."/>
            <person name="Kriete M."/>
            <person name="Jaenicke S."/>
            <person name="Winkler A."/>
            <person name="Tauch A."/>
        </authorList>
    </citation>
    <scope>NUCLEOTIDE SEQUENCE [LARGE SCALE GENOMIC DNA]</scope>
    <source>
        <strain evidence="5 6">DSM 45634</strain>
    </source>
</reference>
<reference evidence="6" key="2">
    <citation type="submission" date="2015-05" db="EMBL/GenBank/DDBJ databases">
        <title>Complete genome sequence of Corynebacterium uterequi DSM 45634, isolated from the uterus of a maiden mare.</title>
        <authorList>
            <person name="Ruckert C."/>
            <person name="Albersmeier A."/>
            <person name="Winkler A."/>
            <person name="Tauch A."/>
        </authorList>
    </citation>
    <scope>NUCLEOTIDE SEQUENCE [LARGE SCALE GENOMIC DNA]</scope>
    <source>
        <strain evidence="6">DSM 45634</strain>
    </source>
</reference>
<evidence type="ECO:0000313" key="5">
    <source>
        <dbReference type="EMBL" id="AKK11568.1"/>
    </source>
</evidence>
<dbReference type="PATRIC" id="fig|1072256.5.peg.1562"/>